<evidence type="ECO:0000256" key="3">
    <source>
        <dbReference type="ARBA" id="ARBA00004663"/>
    </source>
</evidence>
<accession>U2FX35</accession>
<dbReference type="EC" id="2.7.8.26" evidence="5 19"/>
<keyword evidence="21" id="KW-1185">Reference proteome</keyword>
<evidence type="ECO:0000313" key="21">
    <source>
        <dbReference type="Proteomes" id="UP000006242"/>
    </source>
</evidence>
<evidence type="ECO:0000256" key="10">
    <source>
        <dbReference type="ARBA" id="ARBA00022692"/>
    </source>
</evidence>
<keyword evidence="9 19" id="KW-0808">Transferase</keyword>
<evidence type="ECO:0000256" key="8">
    <source>
        <dbReference type="ARBA" id="ARBA00022573"/>
    </source>
</evidence>
<keyword evidence="10 19" id="KW-0812">Transmembrane</keyword>
<dbReference type="Pfam" id="PF02654">
    <property type="entry name" value="CobS"/>
    <property type="match status" value="1"/>
</dbReference>
<comment type="pathway">
    <text evidence="3 19">Cofactor biosynthesis; adenosylcobalamin biosynthesis; adenosylcobalamin from cob(II)yrinate a,c-diamide: step 7/7.</text>
</comment>
<keyword evidence="8 19" id="KW-0169">Cobalamin biosynthesis</keyword>
<dbReference type="GO" id="GO:0008818">
    <property type="term" value="F:cobalamin 5'-phosphate synthase activity"/>
    <property type="evidence" value="ECO:0007669"/>
    <property type="project" value="UniProtKB-UniRule"/>
</dbReference>
<dbReference type="PANTHER" id="PTHR34148">
    <property type="entry name" value="ADENOSYLCOBINAMIDE-GDP RIBAZOLETRANSFERASE"/>
    <property type="match status" value="1"/>
</dbReference>
<evidence type="ECO:0000256" key="9">
    <source>
        <dbReference type="ARBA" id="ARBA00022679"/>
    </source>
</evidence>
<dbReference type="RefSeq" id="WP_006914493.1">
    <property type="nucleotide sequence ID" value="NZ_AFNV02000015.1"/>
</dbReference>
<comment type="catalytic activity">
    <reaction evidence="18 19">
        <text>alpha-ribazole 5'-phosphate + adenosylcob(III)inamide-GDP = adenosylcob(III)alamin 5'-phosphate + GMP + H(+)</text>
        <dbReference type="Rhea" id="RHEA:23560"/>
        <dbReference type="ChEBI" id="CHEBI:15378"/>
        <dbReference type="ChEBI" id="CHEBI:57918"/>
        <dbReference type="ChEBI" id="CHEBI:58115"/>
        <dbReference type="ChEBI" id="CHEBI:60487"/>
        <dbReference type="ChEBI" id="CHEBI:60493"/>
        <dbReference type="EC" id="2.7.8.26"/>
    </reaction>
</comment>
<protein>
    <recommendedName>
        <fullName evidence="6 19">Adenosylcobinamide-GDP ribazoletransferase</fullName>
        <ecNumber evidence="5 19">2.7.8.26</ecNumber>
    </recommendedName>
    <alternativeName>
        <fullName evidence="16 19">Cobalamin synthase</fullName>
    </alternativeName>
    <alternativeName>
        <fullName evidence="15 19">Cobalamin-5'-phosphate synthase</fullName>
    </alternativeName>
</protein>
<keyword evidence="12 19" id="KW-1133">Transmembrane helix</keyword>
<evidence type="ECO:0000256" key="7">
    <source>
        <dbReference type="ARBA" id="ARBA00022475"/>
    </source>
</evidence>
<name>U2FX35_9GAMM</name>
<evidence type="ECO:0000313" key="20">
    <source>
        <dbReference type="EMBL" id="ERJ18793.1"/>
    </source>
</evidence>
<feature type="transmembrane region" description="Helical" evidence="19">
    <location>
        <begin position="146"/>
        <end position="165"/>
    </location>
</feature>
<feature type="transmembrane region" description="Helical" evidence="19">
    <location>
        <begin position="186"/>
        <end position="215"/>
    </location>
</feature>
<organism evidence="20 21">
    <name type="scientific">Salinisphaera shabanensis E1L3A</name>
    <dbReference type="NCBI Taxonomy" id="1033802"/>
    <lineage>
        <taxon>Bacteria</taxon>
        <taxon>Pseudomonadati</taxon>
        <taxon>Pseudomonadota</taxon>
        <taxon>Gammaproteobacteria</taxon>
        <taxon>Salinisphaerales</taxon>
        <taxon>Salinisphaeraceae</taxon>
        <taxon>Salinisphaera</taxon>
    </lineage>
</organism>
<evidence type="ECO:0000256" key="14">
    <source>
        <dbReference type="ARBA" id="ARBA00025228"/>
    </source>
</evidence>
<evidence type="ECO:0000256" key="19">
    <source>
        <dbReference type="HAMAP-Rule" id="MF_00719"/>
    </source>
</evidence>
<comment type="function">
    <text evidence="14 19">Joins adenosylcobinamide-GDP and alpha-ribazole to generate adenosylcobalamin (Ado-cobalamin). Also synthesizes adenosylcobalamin 5'-phosphate from adenosylcobinamide-GDP and alpha-ribazole 5'-phosphate.</text>
</comment>
<comment type="subcellular location">
    <subcellularLocation>
        <location evidence="2 19">Cell membrane</location>
        <topology evidence="2 19">Multi-pass membrane protein</topology>
    </subcellularLocation>
</comment>
<evidence type="ECO:0000256" key="18">
    <source>
        <dbReference type="ARBA" id="ARBA00049504"/>
    </source>
</evidence>
<dbReference type="InterPro" id="IPR003805">
    <property type="entry name" value="CobS"/>
</dbReference>
<comment type="catalytic activity">
    <reaction evidence="17 19">
        <text>alpha-ribazole + adenosylcob(III)inamide-GDP = adenosylcob(III)alamin + GMP + H(+)</text>
        <dbReference type="Rhea" id="RHEA:16049"/>
        <dbReference type="ChEBI" id="CHEBI:10329"/>
        <dbReference type="ChEBI" id="CHEBI:15378"/>
        <dbReference type="ChEBI" id="CHEBI:18408"/>
        <dbReference type="ChEBI" id="CHEBI:58115"/>
        <dbReference type="ChEBI" id="CHEBI:60487"/>
        <dbReference type="EC" id="2.7.8.26"/>
    </reaction>
</comment>
<feature type="transmembrane region" description="Helical" evidence="19">
    <location>
        <begin position="117"/>
        <end position="140"/>
    </location>
</feature>
<evidence type="ECO:0000256" key="16">
    <source>
        <dbReference type="ARBA" id="ARBA00032853"/>
    </source>
</evidence>
<evidence type="ECO:0000256" key="11">
    <source>
        <dbReference type="ARBA" id="ARBA00022842"/>
    </source>
</evidence>
<evidence type="ECO:0000256" key="1">
    <source>
        <dbReference type="ARBA" id="ARBA00001946"/>
    </source>
</evidence>
<evidence type="ECO:0000256" key="4">
    <source>
        <dbReference type="ARBA" id="ARBA00010561"/>
    </source>
</evidence>
<dbReference type="PANTHER" id="PTHR34148:SF1">
    <property type="entry name" value="ADENOSYLCOBINAMIDE-GDP RIBAZOLETRANSFERASE"/>
    <property type="match status" value="1"/>
</dbReference>
<dbReference type="GO" id="GO:0051073">
    <property type="term" value="F:adenosylcobinamide-GDP ribazoletransferase activity"/>
    <property type="evidence" value="ECO:0007669"/>
    <property type="project" value="UniProtKB-UniRule"/>
</dbReference>
<keyword evidence="7 19" id="KW-1003">Cell membrane</keyword>
<proteinExistence type="inferred from homology"/>
<comment type="caution">
    <text evidence="20">The sequence shown here is derived from an EMBL/GenBank/DDBJ whole genome shotgun (WGS) entry which is preliminary data.</text>
</comment>
<reference evidence="20 21" key="2">
    <citation type="journal article" date="2013" name="PLoS ONE">
        <title>INDIGO - INtegrated Data Warehouse of MIcrobial GenOmes with Examples from the Red Sea Extremophiles.</title>
        <authorList>
            <person name="Alam I."/>
            <person name="Antunes A."/>
            <person name="Kamau A.A."/>
            <person name="Ba Alawi W."/>
            <person name="Kalkatawi M."/>
            <person name="Stingl U."/>
            <person name="Bajic V.B."/>
        </authorList>
    </citation>
    <scope>NUCLEOTIDE SEQUENCE [LARGE SCALE GENOMIC DNA]</scope>
    <source>
        <strain evidence="20 21">E1L3A</strain>
    </source>
</reference>
<evidence type="ECO:0000256" key="2">
    <source>
        <dbReference type="ARBA" id="ARBA00004651"/>
    </source>
</evidence>
<keyword evidence="11 19" id="KW-0460">Magnesium</keyword>
<keyword evidence="13 19" id="KW-0472">Membrane</keyword>
<gene>
    <name evidence="19 20" type="primary">cobS</name>
    <name evidence="20" type="ORF">SSPSH_002286</name>
</gene>
<comment type="similarity">
    <text evidence="4 19">Belongs to the CobS family.</text>
</comment>
<dbReference type="HAMAP" id="MF_00719">
    <property type="entry name" value="CobS"/>
    <property type="match status" value="1"/>
</dbReference>
<dbReference type="UniPathway" id="UPA00148">
    <property type="reaction ID" value="UER00238"/>
</dbReference>
<sequence length="259" mass="26496">MQRLIAFFQPLWLALGLLTTLPMGRLIATPVSAADSGRSVLCYPVVGLLIGTVLASAAAALQGVDAVLGAALVIALWVLMTGALHLDGLADCVDALFAGHGRADPARTLAVMKDPAAGPMAVVALVLLLALKSAALIALWPQLGPVLLVVPLIARAAATLLMATTRYRRREGLASALALNLSRRDAGVVTAITVVLTLAFAGAACGLAVSLAALAVGLFWRGLWQRRIGGYTGDVVGALIELVETVALVVAALAMAAWA</sequence>
<dbReference type="OrthoDB" id="9794626at2"/>
<evidence type="ECO:0000256" key="12">
    <source>
        <dbReference type="ARBA" id="ARBA00022989"/>
    </source>
</evidence>
<evidence type="ECO:0000256" key="13">
    <source>
        <dbReference type="ARBA" id="ARBA00023136"/>
    </source>
</evidence>
<dbReference type="EMBL" id="AFNV02000015">
    <property type="protein sequence ID" value="ERJ18793.1"/>
    <property type="molecule type" value="Genomic_DNA"/>
</dbReference>
<evidence type="ECO:0000256" key="6">
    <source>
        <dbReference type="ARBA" id="ARBA00015850"/>
    </source>
</evidence>
<feature type="transmembrane region" description="Helical" evidence="19">
    <location>
        <begin position="49"/>
        <end position="79"/>
    </location>
</feature>
<dbReference type="GO" id="GO:0009236">
    <property type="term" value="P:cobalamin biosynthetic process"/>
    <property type="evidence" value="ECO:0007669"/>
    <property type="project" value="UniProtKB-UniRule"/>
</dbReference>
<dbReference type="NCBIfam" id="TIGR00317">
    <property type="entry name" value="cobS"/>
    <property type="match status" value="1"/>
</dbReference>
<feature type="transmembrane region" description="Helical" evidence="19">
    <location>
        <begin position="235"/>
        <end position="258"/>
    </location>
</feature>
<evidence type="ECO:0000256" key="17">
    <source>
        <dbReference type="ARBA" id="ARBA00048623"/>
    </source>
</evidence>
<dbReference type="AlphaFoldDB" id="U2FX35"/>
<dbReference type="eggNOG" id="COG0368">
    <property type="taxonomic scope" value="Bacteria"/>
</dbReference>
<dbReference type="STRING" id="1033802.SSPSH_002286"/>
<dbReference type="Proteomes" id="UP000006242">
    <property type="component" value="Unassembled WGS sequence"/>
</dbReference>
<comment type="cofactor">
    <cofactor evidence="1 19">
        <name>Mg(2+)</name>
        <dbReference type="ChEBI" id="CHEBI:18420"/>
    </cofactor>
</comment>
<reference evidence="20 21" key="1">
    <citation type="journal article" date="2011" name="J. Bacteriol.">
        <title>Genome sequence of Salinisphaera shabanensis, a gammaproteobacterium from the harsh, variable environment of the brine-seawater interface of the Shaban Deep in the Red Sea.</title>
        <authorList>
            <person name="Antunes A."/>
            <person name="Alam I."/>
            <person name="Bajic V.B."/>
            <person name="Stingl U."/>
        </authorList>
    </citation>
    <scope>NUCLEOTIDE SEQUENCE [LARGE SCALE GENOMIC DNA]</scope>
    <source>
        <strain evidence="20 21">E1L3A</strain>
    </source>
</reference>
<evidence type="ECO:0000256" key="15">
    <source>
        <dbReference type="ARBA" id="ARBA00032605"/>
    </source>
</evidence>
<dbReference type="GO" id="GO:0005886">
    <property type="term" value="C:plasma membrane"/>
    <property type="evidence" value="ECO:0007669"/>
    <property type="project" value="UniProtKB-SubCell"/>
</dbReference>
<evidence type="ECO:0000256" key="5">
    <source>
        <dbReference type="ARBA" id="ARBA00013200"/>
    </source>
</evidence>